<gene>
    <name evidence="2" type="ORF">X975_00975</name>
</gene>
<evidence type="ECO:0000256" key="1">
    <source>
        <dbReference type="SAM" id="MobiDB-lite"/>
    </source>
</evidence>
<evidence type="ECO:0000313" key="2">
    <source>
        <dbReference type="EMBL" id="KFM58415.1"/>
    </source>
</evidence>
<feature type="compositionally biased region" description="Basic and acidic residues" evidence="1">
    <location>
        <begin position="10"/>
        <end position="23"/>
    </location>
</feature>
<protein>
    <recommendedName>
        <fullName evidence="4">Peptidase aspartic putative domain-containing protein</fullName>
    </recommendedName>
</protein>
<feature type="region of interest" description="Disordered" evidence="1">
    <location>
        <begin position="1"/>
        <end position="28"/>
    </location>
</feature>
<dbReference type="OrthoDB" id="6621660at2759"/>
<dbReference type="AlphaFoldDB" id="A0A087SZX6"/>
<evidence type="ECO:0008006" key="4">
    <source>
        <dbReference type="Google" id="ProtNLM"/>
    </source>
</evidence>
<dbReference type="Proteomes" id="UP000054359">
    <property type="component" value="Unassembled WGS sequence"/>
</dbReference>
<feature type="non-terminal residue" evidence="2">
    <location>
        <position position="107"/>
    </location>
</feature>
<keyword evidence="3" id="KW-1185">Reference proteome</keyword>
<sequence length="107" mass="11514">MTMVSSFPWKGREVTAETEEKRQWSPQIQSSPCQSSLIVSTDNKTVLLSIAVVYIRDNGNCARPVVAVLDSASQTNFIATSCANALGLPKQKTFAPISGLNGTIINI</sequence>
<dbReference type="EMBL" id="KK112726">
    <property type="protein sequence ID" value="KFM58415.1"/>
    <property type="molecule type" value="Genomic_DNA"/>
</dbReference>
<accession>A0A087SZX6</accession>
<organism evidence="2 3">
    <name type="scientific">Stegodyphus mimosarum</name>
    <name type="common">African social velvet spider</name>
    <dbReference type="NCBI Taxonomy" id="407821"/>
    <lineage>
        <taxon>Eukaryota</taxon>
        <taxon>Metazoa</taxon>
        <taxon>Ecdysozoa</taxon>
        <taxon>Arthropoda</taxon>
        <taxon>Chelicerata</taxon>
        <taxon>Arachnida</taxon>
        <taxon>Araneae</taxon>
        <taxon>Araneomorphae</taxon>
        <taxon>Entelegynae</taxon>
        <taxon>Eresoidea</taxon>
        <taxon>Eresidae</taxon>
        <taxon>Stegodyphus</taxon>
    </lineage>
</organism>
<proteinExistence type="predicted"/>
<reference evidence="2 3" key="1">
    <citation type="submission" date="2013-11" db="EMBL/GenBank/DDBJ databases">
        <title>Genome sequencing of Stegodyphus mimosarum.</title>
        <authorList>
            <person name="Bechsgaard J."/>
        </authorList>
    </citation>
    <scope>NUCLEOTIDE SEQUENCE [LARGE SCALE GENOMIC DNA]</scope>
</reference>
<evidence type="ECO:0000313" key="3">
    <source>
        <dbReference type="Proteomes" id="UP000054359"/>
    </source>
</evidence>
<name>A0A087SZX6_STEMI</name>